<dbReference type="EMBL" id="WBWS01000006">
    <property type="protein sequence ID" value="KAB2772182.1"/>
    <property type="molecule type" value="Genomic_DNA"/>
</dbReference>
<comment type="caution">
    <text evidence="1">The sequence shown here is derived from an EMBL/GenBank/DDBJ whole genome shotgun (WGS) entry which is preliminary data.</text>
</comment>
<gene>
    <name evidence="1" type="ORF">F9L04_07685</name>
</gene>
<dbReference type="RefSeq" id="WP_151663357.1">
    <property type="nucleotide sequence ID" value="NZ_WBWS01000006.1"/>
</dbReference>
<accession>A0A6L3Z8F3</accession>
<evidence type="ECO:0000313" key="2">
    <source>
        <dbReference type="Proteomes" id="UP000481876"/>
    </source>
</evidence>
<dbReference type="Proteomes" id="UP000481876">
    <property type="component" value="Unassembled WGS sequence"/>
</dbReference>
<sequence length="182" mass="19543">MMKKIEIHVDDLTQIVKLLPSISESGDYTNGILTVPDNVAADVTAILADASWRDQALVTLKQELKTGIDSAAETERLKYITPGNGQAMTYQQKVAEAQAFKAATNPKASDYPMLSSEVGITAETIDEVADVVLAAFAQWQQIGAMIESIRLGAKHDIEAAEDEAAARAIVDAIVWPSAQVQS</sequence>
<reference evidence="1 2" key="1">
    <citation type="submission" date="2019-09" db="EMBL/GenBank/DDBJ databases">
        <title>Taxonomic organization of the family Brucellaceae based on a phylogenomic approach.</title>
        <authorList>
            <person name="Leclercq S."/>
            <person name="Cloeckaert A."/>
            <person name="Zygmunt M.S."/>
        </authorList>
    </citation>
    <scope>NUCLEOTIDE SEQUENCE [LARGE SCALE GENOMIC DNA]</scope>
    <source>
        <strain evidence="1 2">LMG 3313</strain>
    </source>
</reference>
<organism evidence="1 2">
    <name type="scientific">Brucella anthropi</name>
    <name type="common">Ochrobactrum anthropi</name>
    <dbReference type="NCBI Taxonomy" id="529"/>
    <lineage>
        <taxon>Bacteria</taxon>
        <taxon>Pseudomonadati</taxon>
        <taxon>Pseudomonadota</taxon>
        <taxon>Alphaproteobacteria</taxon>
        <taxon>Hyphomicrobiales</taxon>
        <taxon>Brucellaceae</taxon>
        <taxon>Brucella/Ochrobactrum group</taxon>
        <taxon>Brucella</taxon>
    </lineage>
</organism>
<evidence type="ECO:0008006" key="3">
    <source>
        <dbReference type="Google" id="ProtNLM"/>
    </source>
</evidence>
<name>A0A6L3Z8F3_BRUAN</name>
<proteinExistence type="predicted"/>
<dbReference type="AlphaFoldDB" id="A0A6L3Z8F3"/>
<evidence type="ECO:0000313" key="1">
    <source>
        <dbReference type="EMBL" id="KAB2772182.1"/>
    </source>
</evidence>
<protein>
    <recommendedName>
        <fullName evidence="3">DUF4376 domain-containing protein</fullName>
    </recommendedName>
</protein>